<dbReference type="Proteomes" id="UP001600039">
    <property type="component" value="Unassembled WGS sequence"/>
</dbReference>
<proteinExistence type="predicted"/>
<dbReference type="Pfam" id="PF13673">
    <property type="entry name" value="Acetyltransf_10"/>
    <property type="match status" value="1"/>
</dbReference>
<evidence type="ECO:0000313" key="2">
    <source>
        <dbReference type="EMBL" id="MFE3848469.1"/>
    </source>
</evidence>
<dbReference type="PANTHER" id="PTHR43617">
    <property type="entry name" value="L-AMINO ACID N-ACETYLTRANSFERASE"/>
    <property type="match status" value="1"/>
</dbReference>
<dbReference type="RefSeq" id="WP_379858221.1">
    <property type="nucleotide sequence ID" value="NZ_JBHZQA010000006.1"/>
</dbReference>
<dbReference type="InterPro" id="IPR050276">
    <property type="entry name" value="MshD_Acetyltransferase"/>
</dbReference>
<dbReference type="InterPro" id="IPR000182">
    <property type="entry name" value="GNAT_dom"/>
</dbReference>
<dbReference type="EMBL" id="JBHZQA010000006">
    <property type="protein sequence ID" value="MFE3848469.1"/>
    <property type="molecule type" value="Genomic_DNA"/>
</dbReference>
<dbReference type="InterPro" id="IPR016181">
    <property type="entry name" value="Acyl_CoA_acyltransferase"/>
</dbReference>
<dbReference type="GO" id="GO:0016746">
    <property type="term" value="F:acyltransferase activity"/>
    <property type="evidence" value="ECO:0007669"/>
    <property type="project" value="UniProtKB-KW"/>
</dbReference>
<evidence type="ECO:0000313" key="3">
    <source>
        <dbReference type="Proteomes" id="UP001600039"/>
    </source>
</evidence>
<evidence type="ECO:0000259" key="1">
    <source>
        <dbReference type="PROSITE" id="PS51186"/>
    </source>
</evidence>
<reference evidence="2 3" key="1">
    <citation type="submission" date="2024-06" db="EMBL/GenBank/DDBJ databases">
        <title>Flavobacterium spp. isolated from glacier.</title>
        <authorList>
            <person name="Han D."/>
        </authorList>
    </citation>
    <scope>NUCLEOTIDE SEQUENCE [LARGE SCALE GENOMIC DNA]</scope>
    <source>
        <strain evidence="2 3">LB3P45</strain>
    </source>
</reference>
<dbReference type="PROSITE" id="PS51186">
    <property type="entry name" value="GNAT"/>
    <property type="match status" value="1"/>
</dbReference>
<keyword evidence="2" id="KW-0012">Acyltransferase</keyword>
<dbReference type="EC" id="2.3.-.-" evidence="2"/>
<protein>
    <submittedName>
        <fullName evidence="2">GNAT family N-acetyltransferase</fullName>
        <ecNumber evidence="2">2.3.-.-</ecNumber>
    </submittedName>
</protein>
<dbReference type="Gene3D" id="3.40.630.30">
    <property type="match status" value="1"/>
</dbReference>
<sequence length="165" mass="19022">MITIKEATISDINTIQEIAYISWPDTYGKILSQEQIDFMLNLWYTSDVLIDNLTNKGHFFLLAFDGTVCLGFASYEHNYLNKNVTRLHKIYLLPEAQGKGAGKLLIDTIENLAKKNHSVAISLNVNKFNKAFTFYQKIGFEIVEEYDTEIGNDYLMEDYIMQKDL</sequence>
<accession>A0ABW6HN56</accession>
<comment type="caution">
    <text evidence="2">The sequence shown here is derived from an EMBL/GenBank/DDBJ whole genome shotgun (WGS) entry which is preliminary data.</text>
</comment>
<organism evidence="2 3">
    <name type="scientific">Flavobacterium fructosi</name>
    <dbReference type="NCBI Taxonomy" id="3230416"/>
    <lineage>
        <taxon>Bacteria</taxon>
        <taxon>Pseudomonadati</taxon>
        <taxon>Bacteroidota</taxon>
        <taxon>Flavobacteriia</taxon>
        <taxon>Flavobacteriales</taxon>
        <taxon>Flavobacteriaceae</taxon>
        <taxon>Flavobacterium</taxon>
    </lineage>
</organism>
<name>A0ABW6HN56_9FLAO</name>
<feature type="domain" description="N-acetyltransferase" evidence="1">
    <location>
        <begin position="2"/>
        <end position="165"/>
    </location>
</feature>
<keyword evidence="2" id="KW-0808">Transferase</keyword>
<dbReference type="CDD" id="cd04301">
    <property type="entry name" value="NAT_SF"/>
    <property type="match status" value="1"/>
</dbReference>
<dbReference type="SUPFAM" id="SSF55729">
    <property type="entry name" value="Acyl-CoA N-acyltransferases (Nat)"/>
    <property type="match status" value="1"/>
</dbReference>
<keyword evidence="3" id="KW-1185">Reference proteome</keyword>
<gene>
    <name evidence="2" type="ORF">ACFX5D_10895</name>
</gene>
<dbReference type="PANTHER" id="PTHR43617:SF22">
    <property type="entry name" value="L-AMINO ACID N-ACETYLTRANSFERASE AAAT"/>
    <property type="match status" value="1"/>
</dbReference>